<dbReference type="Pfam" id="PF23596">
    <property type="entry name" value="DUF7138"/>
    <property type="match status" value="1"/>
</dbReference>
<proteinExistence type="predicted"/>
<accession>A0AAP0KQL5</accession>
<name>A0AAP0KQL5_9MAGN</name>
<organism evidence="3 4">
    <name type="scientific">Stephania cephalantha</name>
    <dbReference type="NCBI Taxonomy" id="152367"/>
    <lineage>
        <taxon>Eukaryota</taxon>
        <taxon>Viridiplantae</taxon>
        <taxon>Streptophyta</taxon>
        <taxon>Embryophyta</taxon>
        <taxon>Tracheophyta</taxon>
        <taxon>Spermatophyta</taxon>
        <taxon>Magnoliopsida</taxon>
        <taxon>Ranunculales</taxon>
        <taxon>Menispermaceae</taxon>
        <taxon>Menispermoideae</taxon>
        <taxon>Cissampelideae</taxon>
        <taxon>Stephania</taxon>
    </lineage>
</organism>
<protein>
    <recommendedName>
        <fullName evidence="2">DUF7138 domain-containing protein</fullName>
    </recommendedName>
</protein>
<evidence type="ECO:0000259" key="2">
    <source>
        <dbReference type="Pfam" id="PF23596"/>
    </source>
</evidence>
<dbReference type="PANTHER" id="PTHR36351">
    <property type="entry name" value="EMBRYO SAC DEVELOPMENT ARREST 12"/>
    <property type="match status" value="1"/>
</dbReference>
<reference evidence="3 4" key="1">
    <citation type="submission" date="2024-01" db="EMBL/GenBank/DDBJ databases">
        <title>Genome assemblies of Stephania.</title>
        <authorList>
            <person name="Yang L."/>
        </authorList>
    </citation>
    <scope>NUCLEOTIDE SEQUENCE [LARGE SCALE GENOMIC DNA]</scope>
    <source>
        <strain evidence="3">JXDWG</strain>
        <tissue evidence="3">Leaf</tissue>
    </source>
</reference>
<evidence type="ECO:0000313" key="3">
    <source>
        <dbReference type="EMBL" id="KAK9156841.1"/>
    </source>
</evidence>
<feature type="domain" description="DUF7138" evidence="2">
    <location>
        <begin position="14"/>
        <end position="98"/>
    </location>
</feature>
<feature type="compositionally biased region" description="Basic and acidic residues" evidence="1">
    <location>
        <begin position="107"/>
        <end position="125"/>
    </location>
</feature>
<dbReference type="InterPro" id="IPR055562">
    <property type="entry name" value="DUF7138"/>
</dbReference>
<keyword evidence="4" id="KW-1185">Reference proteome</keyword>
<dbReference type="EMBL" id="JBBNAG010000002">
    <property type="protein sequence ID" value="KAK9156841.1"/>
    <property type="molecule type" value="Genomic_DNA"/>
</dbReference>
<evidence type="ECO:0000313" key="4">
    <source>
        <dbReference type="Proteomes" id="UP001419268"/>
    </source>
</evidence>
<dbReference type="AlphaFoldDB" id="A0AAP0KQL5"/>
<comment type="caution">
    <text evidence="3">The sequence shown here is derived from an EMBL/GenBank/DDBJ whole genome shotgun (WGS) entry which is preliminary data.</text>
</comment>
<evidence type="ECO:0000256" key="1">
    <source>
        <dbReference type="SAM" id="MobiDB-lite"/>
    </source>
</evidence>
<feature type="region of interest" description="Disordered" evidence="1">
    <location>
        <begin position="107"/>
        <end position="132"/>
    </location>
</feature>
<sequence length="278" mass="31062">MKLAAEDGGDDSYATFPVMFFDGEREIDIGNITVDASLEFRHFQSMLCNKIGIAPHQISVSLIRKKKSRSSGPRKISVTDQFNFGSIVNETHRDCFFVAVLKRSRRDRDRDRDRRSSKQNRDHNINQDQIYLASSPTPPVQRASFAVSAPEKVLLRRQSDSESGFSGLSGLSGFSGYASPLIFDYEREMRNLQAQRENYLLMSNTYTEIVKRACSSVKMKAINAINEINAERVVRGSVVCEECASGNGRAGSFHSCVYDAVTEGFRSPVGPIARPAKR</sequence>
<gene>
    <name evidence="3" type="ORF">Scep_003415</name>
</gene>
<dbReference type="Proteomes" id="UP001419268">
    <property type="component" value="Unassembled WGS sequence"/>
</dbReference>
<dbReference type="PANTHER" id="PTHR36351:SF1">
    <property type="entry name" value="EMBRYO SAC DEVELOPMENT ARREST 12"/>
    <property type="match status" value="1"/>
</dbReference>